<keyword evidence="4" id="KW-0408">Iron</keyword>
<comment type="caution">
    <text evidence="8">The sequence shown here is derived from an EMBL/GenBank/DDBJ whole genome shotgun (WGS) entry which is preliminary data.</text>
</comment>
<evidence type="ECO:0000256" key="2">
    <source>
        <dbReference type="ARBA" id="ARBA00022723"/>
    </source>
</evidence>
<dbReference type="SUPFAM" id="SSF51905">
    <property type="entry name" value="FAD/NAD(P)-binding domain"/>
    <property type="match status" value="1"/>
</dbReference>
<evidence type="ECO:0000256" key="1">
    <source>
        <dbReference type="ARBA" id="ARBA00022714"/>
    </source>
</evidence>
<evidence type="ECO:0000313" key="8">
    <source>
        <dbReference type="EMBL" id="KAI5079298.1"/>
    </source>
</evidence>
<gene>
    <name evidence="8" type="ORF">GOP47_0004777</name>
</gene>
<accession>A0A9D4ZKS1</accession>
<dbReference type="SUPFAM" id="SSF50022">
    <property type="entry name" value="ISP domain"/>
    <property type="match status" value="1"/>
</dbReference>
<keyword evidence="2" id="KW-0479">Metal-binding</keyword>
<dbReference type="PANTHER" id="PTHR13847:SF281">
    <property type="entry name" value="FAD DEPENDENT OXIDOREDUCTASE DOMAIN-CONTAINING PROTEIN"/>
    <property type="match status" value="1"/>
</dbReference>
<dbReference type="GO" id="GO:0005737">
    <property type="term" value="C:cytoplasm"/>
    <property type="evidence" value="ECO:0007669"/>
    <property type="project" value="TreeGrafter"/>
</dbReference>
<dbReference type="PROSITE" id="PS51296">
    <property type="entry name" value="RIESKE"/>
    <property type="match status" value="1"/>
</dbReference>
<dbReference type="OrthoDB" id="429143at2759"/>
<evidence type="ECO:0000256" key="6">
    <source>
        <dbReference type="ARBA" id="ARBA00023157"/>
    </source>
</evidence>
<evidence type="ECO:0000256" key="4">
    <source>
        <dbReference type="ARBA" id="ARBA00023004"/>
    </source>
</evidence>
<dbReference type="AlphaFoldDB" id="A0A9D4ZKS1"/>
<dbReference type="Pfam" id="PF01266">
    <property type="entry name" value="DAO"/>
    <property type="match status" value="1"/>
</dbReference>
<keyword evidence="9" id="KW-1185">Reference proteome</keyword>
<keyword evidence="6" id="KW-1015">Disulfide bond</keyword>
<protein>
    <recommendedName>
        <fullName evidence="7">Rieske domain-containing protein</fullName>
    </recommendedName>
</protein>
<dbReference type="InterPro" id="IPR036922">
    <property type="entry name" value="Rieske_2Fe-2S_sf"/>
</dbReference>
<organism evidence="8 9">
    <name type="scientific">Adiantum capillus-veneris</name>
    <name type="common">Maidenhair fern</name>
    <dbReference type="NCBI Taxonomy" id="13818"/>
    <lineage>
        <taxon>Eukaryota</taxon>
        <taxon>Viridiplantae</taxon>
        <taxon>Streptophyta</taxon>
        <taxon>Embryophyta</taxon>
        <taxon>Tracheophyta</taxon>
        <taxon>Polypodiopsida</taxon>
        <taxon>Polypodiidae</taxon>
        <taxon>Polypodiales</taxon>
        <taxon>Pteridineae</taxon>
        <taxon>Pteridaceae</taxon>
        <taxon>Vittarioideae</taxon>
        <taxon>Adiantum</taxon>
    </lineage>
</organism>
<dbReference type="GO" id="GO:0046872">
    <property type="term" value="F:metal ion binding"/>
    <property type="evidence" value="ECO:0007669"/>
    <property type="project" value="UniProtKB-KW"/>
</dbReference>
<dbReference type="GO" id="GO:0016020">
    <property type="term" value="C:membrane"/>
    <property type="evidence" value="ECO:0007669"/>
    <property type="project" value="InterPro"/>
</dbReference>
<keyword evidence="5" id="KW-0411">Iron-sulfur</keyword>
<dbReference type="InterPro" id="IPR036188">
    <property type="entry name" value="FAD/NAD-bd_sf"/>
</dbReference>
<dbReference type="EMBL" id="JABFUD020000005">
    <property type="protein sequence ID" value="KAI5079298.1"/>
    <property type="molecule type" value="Genomic_DNA"/>
</dbReference>
<dbReference type="InterPro" id="IPR017941">
    <property type="entry name" value="Rieske_2Fe-2S"/>
</dbReference>
<dbReference type="Gene3D" id="3.30.9.10">
    <property type="entry name" value="D-Amino Acid Oxidase, subunit A, domain 2"/>
    <property type="match status" value="1"/>
</dbReference>
<sequence>MSFALSESCYKQLTSASNLRMPLLNHLIHRRSLSTLILCQPPLPSKSLRRPGAPAPLFSKAETRSVVTMATMSQGVEQAMKKANDGLYGLRHTVWDQQDVRPEYPKITKDETADVVIVGAGIFGLSIAYNLVKEGKKVVVLEAKAIGSGMTGRTTAHLMAWNDDFYYMVAQRHGEDVAKLVGDSHRAAIDFVERTVREENIDCKFSRVDGYLFPHEESEEVMGMLNKEFEASKMAGFDVKMVDLKKDPACGKIANAILFPNNADFHPLMYIQGLAKAVTNRGGKIYEQCRVSKNEGHKVTTEDGVTVTADTVVLATHSPLNHNLAIHARQEAQRSYVLGFKLKKGSVKKAQWWDTNSPYHYIRIEEKDDFDVLVVGGNDHPTGIKGKDYLDPHSSLEKWARDRWTEAGEVLYKWTGQVYKPIDTLHLLGPDPKPSLGENVYVATGDSGQGMTGGTIAGILLKDLILKRENPWTRMYSPSRLPSPDLSTAQAGTGIVEQTVKGYASNAPLIGTDAINIADLMPTTGAIKQESLNKVAVYKDENGQLYKYSAVCPHLKCTVQWNPVDKSWDCPCHGSIFDAYGRCVNGPAKAHLSPLLPEN</sequence>
<evidence type="ECO:0000256" key="3">
    <source>
        <dbReference type="ARBA" id="ARBA00022946"/>
    </source>
</evidence>
<proteinExistence type="predicted"/>
<keyword evidence="1" id="KW-0001">2Fe-2S</keyword>
<feature type="domain" description="Rieske" evidence="7">
    <location>
        <begin position="512"/>
        <end position="599"/>
    </location>
</feature>
<name>A0A9D4ZKS1_ADICA</name>
<dbReference type="Pfam" id="PF00355">
    <property type="entry name" value="Rieske"/>
    <property type="match status" value="1"/>
</dbReference>
<dbReference type="PRINTS" id="PR00162">
    <property type="entry name" value="RIESKE"/>
</dbReference>
<dbReference type="Gene3D" id="3.50.50.60">
    <property type="entry name" value="FAD/NAD(P)-binding domain"/>
    <property type="match status" value="1"/>
</dbReference>
<dbReference type="InterPro" id="IPR006076">
    <property type="entry name" value="FAD-dep_OxRdtase"/>
</dbReference>
<evidence type="ECO:0000313" key="9">
    <source>
        <dbReference type="Proteomes" id="UP000886520"/>
    </source>
</evidence>
<keyword evidence="3" id="KW-0809">Transit peptide</keyword>
<dbReference type="Proteomes" id="UP000886520">
    <property type="component" value="Chromosome 5"/>
</dbReference>
<dbReference type="Gene3D" id="2.102.10.10">
    <property type="entry name" value="Rieske [2Fe-2S] iron-sulphur domain"/>
    <property type="match status" value="1"/>
</dbReference>
<dbReference type="GO" id="GO:0051537">
    <property type="term" value="F:2 iron, 2 sulfur cluster binding"/>
    <property type="evidence" value="ECO:0007669"/>
    <property type="project" value="UniProtKB-KW"/>
</dbReference>
<dbReference type="InterPro" id="IPR005805">
    <property type="entry name" value="Rieske_Fe-S_prot_C"/>
</dbReference>
<evidence type="ECO:0000256" key="5">
    <source>
        <dbReference type="ARBA" id="ARBA00023014"/>
    </source>
</evidence>
<dbReference type="PANTHER" id="PTHR13847">
    <property type="entry name" value="SARCOSINE DEHYDROGENASE-RELATED"/>
    <property type="match status" value="1"/>
</dbReference>
<reference evidence="8 9" key="1">
    <citation type="submission" date="2021-01" db="EMBL/GenBank/DDBJ databases">
        <title>Adiantum capillus-veneris genome.</title>
        <authorList>
            <person name="Fang Y."/>
            <person name="Liao Q."/>
        </authorList>
    </citation>
    <scope>NUCLEOTIDE SEQUENCE [LARGE SCALE GENOMIC DNA]</scope>
    <source>
        <strain evidence="8">H3</strain>
        <tissue evidence="8">Leaf</tissue>
    </source>
</reference>
<evidence type="ECO:0000259" key="7">
    <source>
        <dbReference type="PROSITE" id="PS51296"/>
    </source>
</evidence>